<dbReference type="GO" id="GO:0006518">
    <property type="term" value="P:peptide metabolic process"/>
    <property type="evidence" value="ECO:0007669"/>
    <property type="project" value="TreeGrafter"/>
</dbReference>
<dbReference type="GO" id="GO:0004181">
    <property type="term" value="F:metallocarboxypeptidase activity"/>
    <property type="evidence" value="ECO:0007669"/>
    <property type="project" value="InterPro"/>
</dbReference>
<dbReference type="PROSITE" id="PS00133">
    <property type="entry name" value="CARBOXYPEPT_ZN_2"/>
    <property type="match status" value="1"/>
</dbReference>
<keyword evidence="6" id="KW-0378">Hydrolase</keyword>
<organism evidence="12 13">
    <name type="scientific">Pristionchus mayeri</name>
    <dbReference type="NCBI Taxonomy" id="1317129"/>
    <lineage>
        <taxon>Eukaryota</taxon>
        <taxon>Metazoa</taxon>
        <taxon>Ecdysozoa</taxon>
        <taxon>Nematoda</taxon>
        <taxon>Chromadorea</taxon>
        <taxon>Rhabditida</taxon>
        <taxon>Rhabditina</taxon>
        <taxon>Diplogasteromorpha</taxon>
        <taxon>Diplogasteroidea</taxon>
        <taxon>Neodiplogasteridae</taxon>
        <taxon>Pristionchus</taxon>
    </lineage>
</organism>
<keyword evidence="10" id="KW-0472">Membrane</keyword>
<dbReference type="SUPFAM" id="SSF53187">
    <property type="entry name" value="Zn-dependent exopeptidases"/>
    <property type="match status" value="1"/>
</dbReference>
<reference evidence="13" key="1">
    <citation type="submission" date="2022-10" db="EMBL/GenBank/DDBJ databases">
        <title>Genome assembly of Pristionchus species.</title>
        <authorList>
            <person name="Yoshida K."/>
            <person name="Sommer R.J."/>
        </authorList>
    </citation>
    <scope>NUCLEOTIDE SEQUENCE [LARGE SCALE GENOMIC DNA]</scope>
    <source>
        <strain evidence="13">RS5460</strain>
    </source>
</reference>
<dbReference type="InterPro" id="IPR050753">
    <property type="entry name" value="Peptidase_M14_domain"/>
</dbReference>
<evidence type="ECO:0000256" key="9">
    <source>
        <dbReference type="PROSITE-ProRule" id="PRU01379"/>
    </source>
</evidence>
<keyword evidence="13" id="KW-1185">Reference proteome</keyword>
<keyword evidence="8" id="KW-0325">Glycoprotein</keyword>
<evidence type="ECO:0000313" key="12">
    <source>
        <dbReference type="EMBL" id="GMR40867.1"/>
    </source>
</evidence>
<evidence type="ECO:0000256" key="10">
    <source>
        <dbReference type="SAM" id="Phobius"/>
    </source>
</evidence>
<dbReference type="Pfam" id="PF13620">
    <property type="entry name" value="CarboxypepD_reg"/>
    <property type="match status" value="1"/>
</dbReference>
<dbReference type="InterPro" id="IPR000834">
    <property type="entry name" value="Peptidase_M14"/>
</dbReference>
<dbReference type="PANTHER" id="PTHR11532">
    <property type="entry name" value="PROTEASE M14 CARBOXYPEPTIDASE"/>
    <property type="match status" value="1"/>
</dbReference>
<keyword evidence="5" id="KW-0479">Metal-binding</keyword>
<gene>
    <name evidence="12" type="ORF">PMAYCL1PPCAC_11062</name>
</gene>
<comment type="similarity">
    <text evidence="2 9">Belongs to the peptidase M14 family.</text>
</comment>
<evidence type="ECO:0000313" key="13">
    <source>
        <dbReference type="Proteomes" id="UP001328107"/>
    </source>
</evidence>
<dbReference type="PROSITE" id="PS52035">
    <property type="entry name" value="PEPTIDASE_M14"/>
    <property type="match status" value="1"/>
</dbReference>
<keyword evidence="7" id="KW-0862">Zinc</keyword>
<evidence type="ECO:0000256" key="5">
    <source>
        <dbReference type="ARBA" id="ARBA00022723"/>
    </source>
</evidence>
<keyword evidence="10" id="KW-0812">Transmembrane</keyword>
<evidence type="ECO:0000256" key="6">
    <source>
        <dbReference type="ARBA" id="ARBA00022801"/>
    </source>
</evidence>
<dbReference type="CDD" id="cd03858">
    <property type="entry name" value="M14_CP_N-E_like"/>
    <property type="match status" value="1"/>
</dbReference>
<dbReference type="GO" id="GO:0005615">
    <property type="term" value="C:extracellular space"/>
    <property type="evidence" value="ECO:0007669"/>
    <property type="project" value="TreeGrafter"/>
</dbReference>
<protein>
    <recommendedName>
        <fullName evidence="11">Peptidase M14 domain-containing protein</fullName>
    </recommendedName>
</protein>
<feature type="transmembrane region" description="Helical" evidence="10">
    <location>
        <begin position="968"/>
        <end position="986"/>
    </location>
</feature>
<dbReference type="Gene3D" id="3.40.630.10">
    <property type="entry name" value="Zn peptidases"/>
    <property type="match status" value="1"/>
</dbReference>
<evidence type="ECO:0000256" key="8">
    <source>
        <dbReference type="ARBA" id="ARBA00023180"/>
    </source>
</evidence>
<evidence type="ECO:0000256" key="2">
    <source>
        <dbReference type="ARBA" id="ARBA00005988"/>
    </source>
</evidence>
<name>A0AAN4ZGP1_9BILA</name>
<keyword evidence="4" id="KW-0645">Protease</keyword>
<dbReference type="Gene3D" id="2.60.40.1120">
    <property type="entry name" value="Carboxypeptidase-like, regulatory domain"/>
    <property type="match status" value="1"/>
</dbReference>
<evidence type="ECO:0000256" key="7">
    <source>
        <dbReference type="ARBA" id="ARBA00022833"/>
    </source>
</evidence>
<dbReference type="PANTHER" id="PTHR11532:SF62">
    <property type="entry name" value="CARBOXYPEPTIDASE D"/>
    <property type="match status" value="1"/>
</dbReference>
<comment type="cofactor">
    <cofactor evidence="1">
        <name>Zn(2+)</name>
        <dbReference type="ChEBI" id="CHEBI:29105"/>
    </cofactor>
</comment>
<dbReference type="PRINTS" id="PR00765">
    <property type="entry name" value="CRBOXYPTASEA"/>
</dbReference>
<dbReference type="InterPro" id="IPR008969">
    <property type="entry name" value="CarboxyPept-like_regulatory"/>
</dbReference>
<dbReference type="PROSITE" id="PS00132">
    <property type="entry name" value="CARBOXYPEPT_ZN_1"/>
    <property type="match status" value="1"/>
</dbReference>
<evidence type="ECO:0000259" key="11">
    <source>
        <dbReference type="PROSITE" id="PS52035"/>
    </source>
</evidence>
<dbReference type="FunFam" id="3.40.630.10:FF:000020">
    <property type="entry name" value="Carboxypeptidase D"/>
    <property type="match status" value="1"/>
</dbReference>
<dbReference type="Proteomes" id="UP001328107">
    <property type="component" value="Unassembled WGS sequence"/>
</dbReference>
<keyword evidence="10" id="KW-1133">Transmembrane helix</keyword>
<comment type="caution">
    <text evidence="12">The sequence shown here is derived from an EMBL/GenBank/DDBJ whole genome shotgun (WGS) entry which is preliminary data.</text>
</comment>
<dbReference type="GO" id="GO:0016485">
    <property type="term" value="P:protein processing"/>
    <property type="evidence" value="ECO:0007669"/>
    <property type="project" value="TreeGrafter"/>
</dbReference>
<evidence type="ECO:0000256" key="1">
    <source>
        <dbReference type="ARBA" id="ARBA00001947"/>
    </source>
</evidence>
<feature type="active site" description="Proton donor/acceptor" evidence="9">
    <location>
        <position position="364"/>
    </location>
</feature>
<dbReference type="AlphaFoldDB" id="A0AAN4ZGP1"/>
<sequence>MKHQWNQNLLHTFLCIWVVNYAYFQLCILLPLLISPTRSLDWDSDIITTQEEREKEENDALSKYFNATKRDVNHFPSWEKMKEIIGEFEDVAKEKLRNHDYNAMTAMLKETALTYPNITSLYSAGKSTEGRDLWVLIISDNPTTHEELEPEIKYVGNMHGNEVVGRETLLYLIDILCKNYGKNKWLTSLVDGTRMHIMPSMNPDGYERGFDGDRQGYTGRENVHGIDLNRNFPPKYPAHRERTSGLYPEAETLVVMAWLKSQPFVLSANLHGGSLVANYPYDDSESGADGIYTMSQDDKLFVEMAYRYARGHANMWKTGRRCGLSQNGDVFVNGITNGAGWYHLAGGMQDWQYRFTNSLEITVEMGCFKFPTNAMYPKLWDEHKFALLSFLALGMGGVRGIVREANGQPIGNATILINDGKPIFSTSTGEYWRILTPGQHTITVIADSYESESFTVDLALPESAEVKNVTLSSCSAPVDKQRNVYRRGRGMTRIAVIGYSPLATPALSRLLNETCAASTPTHLPAHLSLLIIPSYTSGLANTIHKFDPRAVIMVTSGAPSSVLFSPRDTHPPLFQKERLDTSLKKAIPSEGQCVNEASGTRLAQEVDTFSLHDAFSLAVSIGCEGEEDYGKRWAAVEGVVEMIGNLLSSDSVSEYSVLPSANPLDHFSPSEALLSTSASLSIFEDEQQCAHRVEHSRLRITAVGTGRPPFTLVAAIEKRTESLIYEYLTTLCNSTSVRHKELKRRGTILFLPEIPSTQQNCHDYGSIDPFRFLLQDVQSVIPALDNAIFVASGGLKIRYLDPSGNGVTKRMGEAYKKEQTLMATAEYDVCSSERNTIAGGRTMSGKETLGGMNWSEGGGVDALLVQLGCCYEERSSSGLFSENEKALTAALEARTRGFSVPKDAAMVRSKSAGQEWKERGGAVFVPLLNGEYQLEIVWKNGEKKEVTVKISDSFPLVEFHPSSSSHSLLLAALLATFIIGIGIFALRRLGYSLYRRPFSESTVGFERIPLYMSEDEDEDDVINIRAL</sequence>
<dbReference type="Pfam" id="PF00246">
    <property type="entry name" value="Peptidase_M14"/>
    <property type="match status" value="1"/>
</dbReference>
<evidence type="ECO:0000256" key="3">
    <source>
        <dbReference type="ARBA" id="ARBA00022645"/>
    </source>
</evidence>
<feature type="transmembrane region" description="Helical" evidence="10">
    <location>
        <begin position="12"/>
        <end position="34"/>
    </location>
</feature>
<accession>A0AAN4ZGP1</accession>
<dbReference type="SMART" id="SM00631">
    <property type="entry name" value="Zn_pept"/>
    <property type="match status" value="1"/>
</dbReference>
<feature type="domain" description="Peptidase M14" evidence="11">
    <location>
        <begin position="97"/>
        <end position="394"/>
    </location>
</feature>
<dbReference type="CDD" id="cd11308">
    <property type="entry name" value="Peptidase_M14NE-CP-C_like"/>
    <property type="match status" value="1"/>
</dbReference>
<dbReference type="SUPFAM" id="SSF49464">
    <property type="entry name" value="Carboxypeptidase regulatory domain-like"/>
    <property type="match status" value="1"/>
</dbReference>
<dbReference type="GO" id="GO:0008270">
    <property type="term" value="F:zinc ion binding"/>
    <property type="evidence" value="ECO:0007669"/>
    <property type="project" value="InterPro"/>
</dbReference>
<proteinExistence type="inferred from homology"/>
<dbReference type="InterPro" id="IPR057246">
    <property type="entry name" value="CARBOXYPEPT_ZN_1"/>
</dbReference>
<evidence type="ECO:0000256" key="4">
    <source>
        <dbReference type="ARBA" id="ARBA00022670"/>
    </source>
</evidence>
<dbReference type="InterPro" id="IPR057247">
    <property type="entry name" value="CARBOXYPEPT_ZN_2"/>
</dbReference>
<dbReference type="EMBL" id="BTRK01000003">
    <property type="protein sequence ID" value="GMR40867.1"/>
    <property type="molecule type" value="Genomic_DNA"/>
</dbReference>
<keyword evidence="3" id="KW-0121">Carboxypeptidase</keyword>